<dbReference type="RefSeq" id="WP_132118219.1">
    <property type="nucleotide sequence ID" value="NZ_SMJU01000007.1"/>
</dbReference>
<comment type="caution">
    <text evidence="2">The sequence shown here is derived from an EMBL/GenBank/DDBJ whole genome shotgun (WGS) entry which is preliminary data.</text>
</comment>
<dbReference type="InterPro" id="IPR014922">
    <property type="entry name" value="YdhG-like"/>
</dbReference>
<name>A0A4R4KCT7_9BACT</name>
<dbReference type="OrthoDB" id="670608at2"/>
<proteinExistence type="predicted"/>
<accession>A0A4R4KCT7</accession>
<dbReference type="AlphaFoldDB" id="A0A4R4KCT7"/>
<dbReference type="Pfam" id="PF08818">
    <property type="entry name" value="DUF1801"/>
    <property type="match status" value="1"/>
</dbReference>
<organism evidence="2 3">
    <name type="scientific">Arundinibacter roseus</name>
    <dbReference type="NCBI Taxonomy" id="2070510"/>
    <lineage>
        <taxon>Bacteria</taxon>
        <taxon>Pseudomonadati</taxon>
        <taxon>Bacteroidota</taxon>
        <taxon>Cytophagia</taxon>
        <taxon>Cytophagales</taxon>
        <taxon>Spirosomataceae</taxon>
        <taxon>Arundinibacter</taxon>
    </lineage>
</organism>
<reference evidence="2 3" key="1">
    <citation type="submission" date="2019-02" db="EMBL/GenBank/DDBJ databases">
        <title>Arundinibacter roseus gen. nov., sp. nov., a new member of the family Cytophagaceae.</title>
        <authorList>
            <person name="Szuroczki S."/>
            <person name="Khayer B."/>
            <person name="Sproer C."/>
            <person name="Toumi M."/>
            <person name="Szabo A."/>
            <person name="Felfoldi T."/>
            <person name="Schumann P."/>
            <person name="Toth E."/>
        </authorList>
    </citation>
    <scope>NUCLEOTIDE SEQUENCE [LARGE SCALE GENOMIC DNA]</scope>
    <source>
        <strain evidence="2 3">DMA-k-7a</strain>
    </source>
</reference>
<protein>
    <submittedName>
        <fullName evidence="2">DUF1801 domain-containing protein</fullName>
    </submittedName>
</protein>
<dbReference type="EMBL" id="SMJU01000007">
    <property type="protein sequence ID" value="TDB64556.1"/>
    <property type="molecule type" value="Genomic_DNA"/>
</dbReference>
<gene>
    <name evidence="2" type="ORF">EZE20_12845</name>
</gene>
<evidence type="ECO:0000259" key="1">
    <source>
        <dbReference type="Pfam" id="PF08818"/>
    </source>
</evidence>
<sequence>MSTPFAYFDKHPAPIRAVLYRLHALVENSANGISFRLAWGQPFYYYKGSWFCFISFVKKWNCVELGFTRGHLLDDPDGVLLNRNRKMIRSLSFQDLEDLKRQEEVVLEMIQRALMIQESNQN</sequence>
<dbReference type="Proteomes" id="UP000295706">
    <property type="component" value="Unassembled WGS sequence"/>
</dbReference>
<dbReference type="SUPFAM" id="SSF159888">
    <property type="entry name" value="YdhG-like"/>
    <property type="match status" value="1"/>
</dbReference>
<dbReference type="Gene3D" id="3.90.1150.200">
    <property type="match status" value="1"/>
</dbReference>
<keyword evidence="3" id="KW-1185">Reference proteome</keyword>
<evidence type="ECO:0000313" key="3">
    <source>
        <dbReference type="Proteomes" id="UP000295706"/>
    </source>
</evidence>
<feature type="domain" description="YdhG-like" evidence="1">
    <location>
        <begin position="16"/>
        <end position="114"/>
    </location>
</feature>
<evidence type="ECO:0000313" key="2">
    <source>
        <dbReference type="EMBL" id="TDB64556.1"/>
    </source>
</evidence>